<accession>A0A9E7SU80</accession>
<dbReference type="RefSeq" id="WP_254157505.1">
    <property type="nucleotide sequence ID" value="NZ_CP100355.1"/>
</dbReference>
<feature type="compositionally biased region" description="Acidic residues" evidence="1">
    <location>
        <begin position="1"/>
        <end position="15"/>
    </location>
</feature>
<dbReference type="GeneID" id="73291555"/>
<organism evidence="2 3">
    <name type="scientific">Natronosalvus rutilus</name>
    <dbReference type="NCBI Taxonomy" id="2953753"/>
    <lineage>
        <taxon>Archaea</taxon>
        <taxon>Methanobacteriati</taxon>
        <taxon>Methanobacteriota</taxon>
        <taxon>Stenosarchaea group</taxon>
        <taxon>Halobacteria</taxon>
        <taxon>Halobacteriales</taxon>
        <taxon>Natrialbaceae</taxon>
        <taxon>Natronosalvus</taxon>
    </lineage>
</organism>
<evidence type="ECO:0000313" key="3">
    <source>
        <dbReference type="Proteomes" id="UP001056855"/>
    </source>
</evidence>
<dbReference type="KEGG" id="sawl:NGM29_15875"/>
<sequence length="208" mass="22443">MDGEPPAEAADETEAVGDAGDGDGTSDAKDAKSTPVDPSDAEATVRSAISDELGVPETPPDPETSSHVLPDEKLAYPDFEFESGSMDEDGGFDLEQPLDRESMRVWLEDLSSGLASHDVGVSTPTDRAIFGVGTGDVSMRFDPDENHTGTLEVTFSVKAKLMTFSDDPDEREAGARGGEGFIPLEMLTSEKRPEHFRCYNWIDDPIDR</sequence>
<dbReference type="Proteomes" id="UP001056855">
    <property type="component" value="Chromosome"/>
</dbReference>
<reference evidence="2" key="1">
    <citation type="submission" date="2022-06" db="EMBL/GenBank/DDBJ databases">
        <title>Diverse halophilic archaea isolated from saline environments.</title>
        <authorList>
            <person name="Cui H.-L."/>
        </authorList>
    </citation>
    <scope>NUCLEOTIDE SEQUENCE</scope>
    <source>
        <strain evidence="2">WLHS1</strain>
    </source>
</reference>
<feature type="region of interest" description="Disordered" evidence="1">
    <location>
        <begin position="1"/>
        <end position="75"/>
    </location>
</feature>
<name>A0A9E7SU80_9EURY</name>
<keyword evidence="3" id="KW-1185">Reference proteome</keyword>
<proteinExistence type="predicted"/>
<protein>
    <submittedName>
        <fullName evidence="2">Uncharacterized protein</fullName>
    </submittedName>
</protein>
<gene>
    <name evidence="2" type="ORF">NGM29_15875</name>
</gene>
<evidence type="ECO:0000256" key="1">
    <source>
        <dbReference type="SAM" id="MobiDB-lite"/>
    </source>
</evidence>
<dbReference type="AlphaFoldDB" id="A0A9E7SU80"/>
<dbReference type="EMBL" id="CP100355">
    <property type="protein sequence ID" value="UTF53230.1"/>
    <property type="molecule type" value="Genomic_DNA"/>
</dbReference>
<evidence type="ECO:0000313" key="2">
    <source>
        <dbReference type="EMBL" id="UTF53230.1"/>
    </source>
</evidence>